<dbReference type="InParanoid" id="I1I881"/>
<evidence type="ECO:0000256" key="1">
    <source>
        <dbReference type="SAM" id="MobiDB-lite"/>
    </source>
</evidence>
<evidence type="ECO:0000313" key="3">
    <source>
        <dbReference type="EnsemblPlants" id="KQJ98809"/>
    </source>
</evidence>
<feature type="region of interest" description="Disordered" evidence="1">
    <location>
        <begin position="1"/>
        <end position="33"/>
    </location>
</feature>
<accession>I1I881</accession>
<organism evidence="3">
    <name type="scientific">Brachypodium distachyon</name>
    <name type="common">Purple false brome</name>
    <name type="synonym">Trachynia distachya</name>
    <dbReference type="NCBI Taxonomy" id="15368"/>
    <lineage>
        <taxon>Eukaryota</taxon>
        <taxon>Viridiplantae</taxon>
        <taxon>Streptophyta</taxon>
        <taxon>Embryophyta</taxon>
        <taxon>Tracheophyta</taxon>
        <taxon>Spermatophyta</taxon>
        <taxon>Magnoliopsida</taxon>
        <taxon>Liliopsida</taxon>
        <taxon>Poales</taxon>
        <taxon>Poaceae</taxon>
        <taxon>BOP clade</taxon>
        <taxon>Pooideae</taxon>
        <taxon>Stipodae</taxon>
        <taxon>Brachypodieae</taxon>
        <taxon>Brachypodium</taxon>
    </lineage>
</organism>
<name>I1I881_BRADI</name>
<dbReference type="OrthoDB" id="749393at2759"/>
<dbReference type="HOGENOM" id="CLU_138822_0_0_1"/>
<dbReference type="Gramene" id="KQJ98809">
    <property type="protein sequence ID" value="KQJ98809"/>
    <property type="gene ID" value="BRADI_3g39260v3"/>
</dbReference>
<evidence type="ECO:0000313" key="4">
    <source>
        <dbReference type="Proteomes" id="UP000008810"/>
    </source>
</evidence>
<protein>
    <submittedName>
        <fullName evidence="2 3">Uncharacterized protein</fullName>
    </submittedName>
</protein>
<gene>
    <name evidence="2" type="ORF">BRADI_3g39260v3</name>
</gene>
<reference evidence="2" key="2">
    <citation type="submission" date="2017-06" db="EMBL/GenBank/DDBJ databases">
        <title>WGS assembly of Brachypodium distachyon.</title>
        <authorList>
            <consortium name="The International Brachypodium Initiative"/>
            <person name="Lucas S."/>
            <person name="Harmon-Smith M."/>
            <person name="Lail K."/>
            <person name="Tice H."/>
            <person name="Grimwood J."/>
            <person name="Bruce D."/>
            <person name="Barry K."/>
            <person name="Shu S."/>
            <person name="Lindquist E."/>
            <person name="Wang M."/>
            <person name="Pitluck S."/>
            <person name="Vogel J.P."/>
            <person name="Garvin D.F."/>
            <person name="Mockler T.C."/>
            <person name="Schmutz J."/>
            <person name="Rokhsar D."/>
            <person name="Bevan M.W."/>
        </authorList>
    </citation>
    <scope>NUCLEOTIDE SEQUENCE</scope>
    <source>
        <strain evidence="2">Bd21</strain>
    </source>
</reference>
<sequence>MDQAADSSAPTAEAPAVEAPAPEVTEDAAAEEPSPWAAAAAMVLEIPPGVFEFPWLECRGGLGVPSGGNGAAVTELRDVFFRSLVDGSSPAVGVQWDRLFAPPRKGAIFEHVEAWLATSAAHRELQHDPIWRAVLLADRPNNPKPEPKPAAAA</sequence>
<dbReference type="EMBL" id="CM000882">
    <property type="protein sequence ID" value="KQJ98809.1"/>
    <property type="molecule type" value="Genomic_DNA"/>
</dbReference>
<reference evidence="2 3" key="1">
    <citation type="journal article" date="2010" name="Nature">
        <title>Genome sequencing and analysis of the model grass Brachypodium distachyon.</title>
        <authorList>
            <consortium name="International Brachypodium Initiative"/>
        </authorList>
    </citation>
    <scope>NUCLEOTIDE SEQUENCE [LARGE SCALE GENOMIC DNA]</scope>
    <source>
        <strain evidence="2 3">Bd21</strain>
    </source>
</reference>
<reference evidence="3" key="3">
    <citation type="submission" date="2018-08" db="UniProtKB">
        <authorList>
            <consortium name="EnsemblPlants"/>
        </authorList>
    </citation>
    <scope>IDENTIFICATION</scope>
    <source>
        <strain evidence="3">cv. Bd21</strain>
    </source>
</reference>
<proteinExistence type="predicted"/>
<dbReference type="Proteomes" id="UP000008810">
    <property type="component" value="Chromosome 3"/>
</dbReference>
<dbReference type="AlphaFoldDB" id="I1I881"/>
<dbReference type="EnsemblPlants" id="KQJ98809">
    <property type="protein sequence ID" value="KQJ98809"/>
    <property type="gene ID" value="BRADI_3g39260v3"/>
</dbReference>
<dbReference type="eggNOG" id="ENOG502R3PZ">
    <property type="taxonomic scope" value="Eukaryota"/>
</dbReference>
<evidence type="ECO:0000313" key="2">
    <source>
        <dbReference type="EMBL" id="KQJ98809.1"/>
    </source>
</evidence>
<keyword evidence="4" id="KW-1185">Reference proteome</keyword>
<feature type="compositionally biased region" description="Low complexity" evidence="1">
    <location>
        <begin position="9"/>
        <end position="23"/>
    </location>
</feature>